<sequence length="76" mass="8880">MTPSEERHQPVRMCVICRRRFAKHELLRYVCPAEGAAPVADERQVLPGRGWYVCGDPACRERLRKFGGWRRKRKGV</sequence>
<dbReference type="HOGENOM" id="CLU_147970_3_2_7"/>
<feature type="domain" description="YlxR" evidence="1">
    <location>
        <begin position="12"/>
        <end position="65"/>
    </location>
</feature>
<accession>Q72ER0</accession>
<dbReference type="Gene3D" id="3.30.1230.10">
    <property type="entry name" value="YlxR-like"/>
    <property type="match status" value="1"/>
</dbReference>
<evidence type="ECO:0000313" key="3">
    <source>
        <dbReference type="Proteomes" id="UP000002194"/>
    </source>
</evidence>
<dbReference type="KEGG" id="dvu:DVU_0509"/>
<proteinExistence type="predicted"/>
<dbReference type="PATRIC" id="fig|882.5.peg.486"/>
<dbReference type="PANTHER" id="PTHR34215">
    <property type="entry name" value="BLL0784 PROTEIN"/>
    <property type="match status" value="1"/>
</dbReference>
<dbReference type="Proteomes" id="UP000002194">
    <property type="component" value="Chromosome"/>
</dbReference>
<dbReference type="Pfam" id="PF04296">
    <property type="entry name" value="YlxR"/>
    <property type="match status" value="1"/>
</dbReference>
<dbReference type="EnsemblBacteria" id="AAS94991">
    <property type="protein sequence ID" value="AAS94991"/>
    <property type="gene ID" value="DVU_0509"/>
</dbReference>
<dbReference type="InterPro" id="IPR037465">
    <property type="entry name" value="YlxR"/>
</dbReference>
<name>Q72ER0_NITV2</name>
<evidence type="ECO:0000259" key="1">
    <source>
        <dbReference type="Pfam" id="PF04296"/>
    </source>
</evidence>
<dbReference type="PANTHER" id="PTHR34215:SF1">
    <property type="entry name" value="YLXR DOMAIN-CONTAINING PROTEIN"/>
    <property type="match status" value="1"/>
</dbReference>
<dbReference type="PaxDb" id="882-DVU_0509"/>
<dbReference type="SUPFAM" id="SSF64376">
    <property type="entry name" value="YlxR-like"/>
    <property type="match status" value="1"/>
</dbReference>
<protein>
    <recommendedName>
        <fullName evidence="1">YlxR domain-containing protein</fullName>
    </recommendedName>
</protein>
<organism evidence="2 3">
    <name type="scientific">Nitratidesulfovibrio vulgaris (strain ATCC 29579 / DSM 644 / CCUG 34227 / NCIMB 8303 / VKM B-1760 / Hildenborough)</name>
    <name type="common">Desulfovibrio vulgaris</name>
    <dbReference type="NCBI Taxonomy" id="882"/>
    <lineage>
        <taxon>Bacteria</taxon>
        <taxon>Pseudomonadati</taxon>
        <taxon>Thermodesulfobacteriota</taxon>
        <taxon>Desulfovibrionia</taxon>
        <taxon>Desulfovibrionales</taxon>
        <taxon>Desulfovibrionaceae</taxon>
        <taxon>Nitratidesulfovibrio</taxon>
    </lineage>
</organism>
<gene>
    <name evidence="2" type="ordered locus">DVU_0509</name>
</gene>
<evidence type="ECO:0000313" key="2">
    <source>
        <dbReference type="EMBL" id="AAS94991.1"/>
    </source>
</evidence>
<dbReference type="RefSeq" id="WP_010937815.1">
    <property type="nucleotide sequence ID" value="NC_002937.3"/>
</dbReference>
<keyword evidence="3" id="KW-1185">Reference proteome</keyword>
<reference evidence="2 3" key="1">
    <citation type="journal article" date="2004" name="Nat. Biotechnol.">
        <title>The genome sequence of the anaerobic, sulfate-reducing bacterium Desulfovibrio vulgaris Hildenborough.</title>
        <authorList>
            <person name="Heidelberg J.F."/>
            <person name="Seshadri R."/>
            <person name="Haveman S.A."/>
            <person name="Hemme C.L."/>
            <person name="Paulsen I.T."/>
            <person name="Kolonay J.F."/>
            <person name="Eisen J.A."/>
            <person name="Ward N."/>
            <person name="Methe B."/>
            <person name="Brinkac L.M."/>
            <person name="Daugherty S.C."/>
            <person name="Deboy R.T."/>
            <person name="Dodson R.J."/>
            <person name="Durkin A.S."/>
            <person name="Madupu R."/>
            <person name="Nelson W.C."/>
            <person name="Sullivan S.A."/>
            <person name="Fouts D."/>
            <person name="Haft D.H."/>
            <person name="Selengut J."/>
            <person name="Peterson J.D."/>
            <person name="Davidsen T.M."/>
            <person name="Zafar N."/>
            <person name="Zhou L."/>
            <person name="Radune D."/>
            <person name="Dimitrov G."/>
            <person name="Hance M."/>
            <person name="Tran K."/>
            <person name="Khouri H."/>
            <person name="Gill J."/>
            <person name="Utterback T.R."/>
            <person name="Feldblyum T.V."/>
            <person name="Wall J.D."/>
            <person name="Voordouw G."/>
            <person name="Fraser C.M."/>
        </authorList>
    </citation>
    <scope>NUCLEOTIDE SEQUENCE [LARGE SCALE GENOMIC DNA]</scope>
    <source>
        <strain evidence="3">ATCC 29579 / DSM 644 / NCIMB 8303 / VKM B-1760 / Hildenborough</strain>
    </source>
</reference>
<dbReference type="InterPro" id="IPR035931">
    <property type="entry name" value="YlxR-like_sf"/>
</dbReference>
<dbReference type="InterPro" id="IPR007393">
    <property type="entry name" value="YlxR_dom"/>
</dbReference>
<dbReference type="OrthoDB" id="5518171at2"/>
<dbReference type="STRING" id="882.DVU_0509"/>
<dbReference type="AlphaFoldDB" id="Q72ER0"/>
<dbReference type="SMR" id="Q72ER0"/>
<dbReference type="EMBL" id="AE017285">
    <property type="protein sequence ID" value="AAS94991.1"/>
    <property type="molecule type" value="Genomic_DNA"/>
</dbReference>
<dbReference type="eggNOG" id="COG2740">
    <property type="taxonomic scope" value="Bacteria"/>
</dbReference>